<comment type="caution">
    <text evidence="1">The sequence shown here is derived from an EMBL/GenBank/DDBJ whole genome shotgun (WGS) entry which is preliminary data.</text>
</comment>
<dbReference type="InterPro" id="IPR032675">
    <property type="entry name" value="LRR_dom_sf"/>
</dbReference>
<dbReference type="AlphaFoldDB" id="A0AAD8VIV8"/>
<dbReference type="EMBL" id="JAUUTY010000007">
    <property type="protein sequence ID" value="KAK1609302.1"/>
    <property type="molecule type" value="Genomic_DNA"/>
</dbReference>
<accession>A0AAD8VIV8</accession>
<organism evidence="1 2">
    <name type="scientific">Lolium multiflorum</name>
    <name type="common">Italian ryegrass</name>
    <name type="synonym">Lolium perenne subsp. multiflorum</name>
    <dbReference type="NCBI Taxonomy" id="4521"/>
    <lineage>
        <taxon>Eukaryota</taxon>
        <taxon>Viridiplantae</taxon>
        <taxon>Streptophyta</taxon>
        <taxon>Embryophyta</taxon>
        <taxon>Tracheophyta</taxon>
        <taxon>Spermatophyta</taxon>
        <taxon>Magnoliopsida</taxon>
        <taxon>Liliopsida</taxon>
        <taxon>Poales</taxon>
        <taxon>Poaceae</taxon>
        <taxon>BOP clade</taxon>
        <taxon>Pooideae</taxon>
        <taxon>Poodae</taxon>
        <taxon>Poeae</taxon>
        <taxon>Poeae Chloroplast Group 2 (Poeae type)</taxon>
        <taxon>Loliodinae</taxon>
        <taxon>Loliinae</taxon>
        <taxon>Lolium</taxon>
    </lineage>
</organism>
<dbReference type="PANTHER" id="PTHR38926:SF49">
    <property type="entry name" value="F-BOX DOMAIN-CONTAINING PROTEIN"/>
    <property type="match status" value="1"/>
</dbReference>
<evidence type="ECO:0000313" key="2">
    <source>
        <dbReference type="Proteomes" id="UP001231189"/>
    </source>
</evidence>
<dbReference type="PANTHER" id="PTHR38926">
    <property type="entry name" value="F-BOX DOMAIN CONTAINING PROTEIN, EXPRESSED"/>
    <property type="match status" value="1"/>
</dbReference>
<sequence>MARLAIWFSAGQCVAFMGEHGCVDGDLLLFLAERAPLLKTLRLPMVYHHNQAFVEAIKKFPMLEELEFCQCKDRNVTWIIRTLVTCSLQLRHLKYVNRGGYLLADNRDALEIARMHGLSSLQLFYCNLDNKGLTTIIDNCPHLESLHLHYCANVVIDSSMQTKCARIKTKKLYPYVYNDFTKYFEPGDRTSPCSTFRIYRNYGDEVDFQYLYAEDHDSADYDHSCYFSRAGETDFEEQERSFINGTRRRRHRYLRI</sequence>
<dbReference type="Gene3D" id="3.80.10.10">
    <property type="entry name" value="Ribonuclease Inhibitor"/>
    <property type="match status" value="1"/>
</dbReference>
<gene>
    <name evidence="1" type="ORF">QYE76_032975</name>
</gene>
<reference evidence="1" key="1">
    <citation type="submission" date="2023-07" db="EMBL/GenBank/DDBJ databases">
        <title>A chromosome-level genome assembly of Lolium multiflorum.</title>
        <authorList>
            <person name="Chen Y."/>
            <person name="Copetti D."/>
            <person name="Kolliker R."/>
            <person name="Studer B."/>
        </authorList>
    </citation>
    <scope>NUCLEOTIDE SEQUENCE</scope>
    <source>
        <strain evidence="1">02402/16</strain>
        <tissue evidence="1">Leaf</tissue>
    </source>
</reference>
<evidence type="ECO:0000313" key="1">
    <source>
        <dbReference type="EMBL" id="KAK1609302.1"/>
    </source>
</evidence>
<dbReference type="Proteomes" id="UP001231189">
    <property type="component" value="Unassembled WGS sequence"/>
</dbReference>
<protein>
    <submittedName>
        <fullName evidence="1">Uncharacterized protein</fullName>
    </submittedName>
</protein>
<proteinExistence type="predicted"/>
<name>A0AAD8VIV8_LOLMU</name>
<dbReference type="SUPFAM" id="SSF52047">
    <property type="entry name" value="RNI-like"/>
    <property type="match status" value="1"/>
</dbReference>
<keyword evidence="2" id="KW-1185">Reference proteome</keyword>